<evidence type="ECO:0000256" key="3">
    <source>
        <dbReference type="ARBA" id="ARBA00022801"/>
    </source>
</evidence>
<dbReference type="GO" id="GO:0046872">
    <property type="term" value="F:metal ion binding"/>
    <property type="evidence" value="ECO:0007669"/>
    <property type="project" value="UniProtKB-KW"/>
</dbReference>
<feature type="binding site" evidence="5">
    <location>
        <position position="153"/>
    </location>
    <ligand>
        <name>Fe cation</name>
        <dbReference type="ChEBI" id="CHEBI:24875"/>
    </ligand>
</feature>
<dbReference type="Proteomes" id="UP000309215">
    <property type="component" value="Unassembled WGS sequence"/>
</dbReference>
<evidence type="ECO:0000313" key="7">
    <source>
        <dbReference type="Proteomes" id="UP000309215"/>
    </source>
</evidence>
<dbReference type="NCBIfam" id="TIGR00079">
    <property type="entry name" value="pept_deformyl"/>
    <property type="match status" value="1"/>
</dbReference>
<keyword evidence="5" id="KW-0408">Iron</keyword>
<dbReference type="OrthoDB" id="9804313at2"/>
<dbReference type="GO" id="GO:0042586">
    <property type="term" value="F:peptide deformylase activity"/>
    <property type="evidence" value="ECO:0007669"/>
    <property type="project" value="UniProtKB-UniRule"/>
</dbReference>
<dbReference type="SUPFAM" id="SSF56420">
    <property type="entry name" value="Peptide deformylase"/>
    <property type="match status" value="1"/>
</dbReference>
<dbReference type="PIRSF" id="PIRSF004749">
    <property type="entry name" value="Pep_def"/>
    <property type="match status" value="1"/>
</dbReference>
<accession>A0A4U1IP42</accession>
<protein>
    <recommendedName>
        <fullName evidence="5">Peptide deformylase</fullName>
        <shortName evidence="5">PDF</shortName>
        <ecNumber evidence="5">3.5.1.88</ecNumber>
    </recommendedName>
    <alternativeName>
        <fullName evidence="5">Polypeptide deformylase</fullName>
    </alternativeName>
</protein>
<dbReference type="InterPro" id="IPR036821">
    <property type="entry name" value="Peptide_deformylase_sf"/>
</dbReference>
<comment type="catalytic activity">
    <reaction evidence="5">
        <text>N-terminal N-formyl-L-methionyl-[peptide] + H2O = N-terminal L-methionyl-[peptide] + formate</text>
        <dbReference type="Rhea" id="RHEA:24420"/>
        <dbReference type="Rhea" id="RHEA-COMP:10639"/>
        <dbReference type="Rhea" id="RHEA-COMP:10640"/>
        <dbReference type="ChEBI" id="CHEBI:15377"/>
        <dbReference type="ChEBI" id="CHEBI:15740"/>
        <dbReference type="ChEBI" id="CHEBI:49298"/>
        <dbReference type="ChEBI" id="CHEBI:64731"/>
        <dbReference type="EC" id="3.5.1.88"/>
    </reaction>
</comment>
<comment type="similarity">
    <text evidence="1 5">Belongs to the polypeptide deformylase family.</text>
</comment>
<comment type="cofactor">
    <cofactor evidence="5">
        <name>Fe(2+)</name>
        <dbReference type="ChEBI" id="CHEBI:29033"/>
    </cofactor>
    <text evidence="5">Binds 1 Fe(2+) ion.</text>
</comment>
<feature type="binding site" evidence="5">
    <location>
        <position position="111"/>
    </location>
    <ligand>
        <name>Fe cation</name>
        <dbReference type="ChEBI" id="CHEBI:24875"/>
    </ligand>
</feature>
<dbReference type="PRINTS" id="PR01576">
    <property type="entry name" value="PDEFORMYLASE"/>
</dbReference>
<dbReference type="EC" id="3.5.1.88" evidence="5"/>
<dbReference type="Gene3D" id="3.90.45.10">
    <property type="entry name" value="Peptide deformylase"/>
    <property type="match status" value="1"/>
</dbReference>
<evidence type="ECO:0000313" key="6">
    <source>
        <dbReference type="EMBL" id="TKC95739.1"/>
    </source>
</evidence>
<evidence type="ECO:0000256" key="4">
    <source>
        <dbReference type="ARBA" id="ARBA00022917"/>
    </source>
</evidence>
<keyword evidence="2 5" id="KW-0479">Metal-binding</keyword>
<evidence type="ECO:0000256" key="1">
    <source>
        <dbReference type="ARBA" id="ARBA00010759"/>
    </source>
</evidence>
<reference evidence="6 7" key="1">
    <citation type="submission" date="2019-04" db="EMBL/GenBank/DDBJ databases">
        <authorList>
            <person name="Li Y."/>
            <person name="Wang J."/>
        </authorList>
    </citation>
    <scope>NUCLEOTIDE SEQUENCE [LARGE SCALE GENOMIC DNA]</scope>
    <source>
        <strain evidence="6 7">DSM 14668</strain>
    </source>
</reference>
<gene>
    <name evidence="5 6" type="primary">def</name>
    <name evidence="6" type="ORF">E8A74_46650</name>
</gene>
<name>A0A4U1IP42_9BACT</name>
<proteinExistence type="inferred from homology"/>
<feature type="active site" evidence="5">
    <location>
        <position position="154"/>
    </location>
</feature>
<keyword evidence="4 5" id="KW-0648">Protein biosynthesis</keyword>
<feature type="binding site" evidence="5">
    <location>
        <position position="157"/>
    </location>
    <ligand>
        <name>Fe cation</name>
        <dbReference type="ChEBI" id="CHEBI:24875"/>
    </ligand>
</feature>
<dbReference type="CDD" id="cd00487">
    <property type="entry name" value="Pep_deformylase"/>
    <property type="match status" value="1"/>
</dbReference>
<dbReference type="PANTHER" id="PTHR10458:SF2">
    <property type="entry name" value="PEPTIDE DEFORMYLASE, MITOCHONDRIAL"/>
    <property type="match status" value="1"/>
</dbReference>
<dbReference type="GO" id="GO:0006412">
    <property type="term" value="P:translation"/>
    <property type="evidence" value="ECO:0007669"/>
    <property type="project" value="UniProtKB-UniRule"/>
</dbReference>
<evidence type="ECO:0000256" key="2">
    <source>
        <dbReference type="ARBA" id="ARBA00022723"/>
    </source>
</evidence>
<comment type="caution">
    <text evidence="6">The sequence shown here is derived from an EMBL/GenBank/DDBJ whole genome shotgun (WGS) entry which is preliminary data.</text>
</comment>
<dbReference type="PANTHER" id="PTHR10458">
    <property type="entry name" value="PEPTIDE DEFORMYLASE"/>
    <property type="match status" value="1"/>
</dbReference>
<organism evidence="6 7">
    <name type="scientific">Polyangium fumosum</name>
    <dbReference type="NCBI Taxonomy" id="889272"/>
    <lineage>
        <taxon>Bacteria</taxon>
        <taxon>Pseudomonadati</taxon>
        <taxon>Myxococcota</taxon>
        <taxon>Polyangia</taxon>
        <taxon>Polyangiales</taxon>
        <taxon>Polyangiaceae</taxon>
        <taxon>Polyangium</taxon>
    </lineage>
</organism>
<sequence>MSKPRIVQAGSPVLRAAAAPVARDQITSRDTRLLVKKMVETMRQAPGVGLAAPQIGVSLQVIVLEDDSTRMARLTKEQREERGRAPFPLTVVFNPELRVIGEEKATYFEGCLSVAGYMALVERNFAVEVTGLDEKGEPLRWEARGWPARILQHEVDHLRGMLYVDRMITRTLSCNDEMGARWLEAPVAEVKKVFGVES</sequence>
<dbReference type="FunFam" id="3.90.45.10:FF:000003">
    <property type="entry name" value="Peptide deformylase"/>
    <property type="match status" value="1"/>
</dbReference>
<keyword evidence="3 5" id="KW-0378">Hydrolase</keyword>
<comment type="function">
    <text evidence="5">Removes the formyl group from the N-terminal Met of newly synthesized proteins. Requires at least a dipeptide for an efficient rate of reaction. N-terminal L-methionine is a prerequisite for activity but the enzyme has broad specificity at other positions.</text>
</comment>
<dbReference type="Pfam" id="PF01327">
    <property type="entry name" value="Pep_deformylase"/>
    <property type="match status" value="1"/>
</dbReference>
<dbReference type="AlphaFoldDB" id="A0A4U1IP42"/>
<evidence type="ECO:0000256" key="5">
    <source>
        <dbReference type="HAMAP-Rule" id="MF_00163"/>
    </source>
</evidence>
<dbReference type="HAMAP" id="MF_00163">
    <property type="entry name" value="Pep_deformylase"/>
    <property type="match status" value="1"/>
</dbReference>
<dbReference type="NCBIfam" id="NF001159">
    <property type="entry name" value="PRK00150.1-3"/>
    <property type="match status" value="1"/>
</dbReference>
<dbReference type="EMBL" id="SSMQ01000095">
    <property type="protein sequence ID" value="TKC95739.1"/>
    <property type="molecule type" value="Genomic_DNA"/>
</dbReference>
<dbReference type="RefSeq" id="WP_136935655.1">
    <property type="nucleotide sequence ID" value="NZ_SSMQ01000095.1"/>
</dbReference>
<dbReference type="InterPro" id="IPR023635">
    <property type="entry name" value="Peptide_deformylase"/>
</dbReference>
<keyword evidence="7" id="KW-1185">Reference proteome</keyword>